<keyword evidence="2" id="KW-1185">Reference proteome</keyword>
<dbReference type="EMBL" id="QICQ01000021">
    <property type="protein sequence ID" value="PXV79772.1"/>
    <property type="molecule type" value="Genomic_DNA"/>
</dbReference>
<evidence type="ECO:0000313" key="1">
    <source>
        <dbReference type="EMBL" id="PXV79772.1"/>
    </source>
</evidence>
<sequence length="40" mass="4715">MLSTKTVIVFSAYHFDYGSMIGLYYRNDLMCRCGIYPDIR</sequence>
<proteinExistence type="predicted"/>
<comment type="caution">
    <text evidence="1">The sequence shown here is derived from an EMBL/GenBank/DDBJ whole genome shotgun (WGS) entry which is preliminary data.</text>
</comment>
<organism evidence="1 2">
    <name type="scientific">Nitrosomonas eutropha</name>
    <dbReference type="NCBI Taxonomy" id="916"/>
    <lineage>
        <taxon>Bacteria</taxon>
        <taxon>Pseudomonadati</taxon>
        <taxon>Pseudomonadota</taxon>
        <taxon>Betaproteobacteria</taxon>
        <taxon>Nitrosomonadales</taxon>
        <taxon>Nitrosomonadaceae</taxon>
        <taxon>Nitrosomonas</taxon>
    </lineage>
</organism>
<dbReference type="Proteomes" id="UP000247780">
    <property type="component" value="Unassembled WGS sequence"/>
</dbReference>
<protein>
    <submittedName>
        <fullName evidence="1">Uncharacterized protein</fullName>
    </submittedName>
</protein>
<accession>A0ABX5M7Y6</accession>
<evidence type="ECO:0000313" key="2">
    <source>
        <dbReference type="Proteomes" id="UP000247780"/>
    </source>
</evidence>
<gene>
    <name evidence="1" type="ORF">C8R14_12135</name>
</gene>
<reference evidence="1 2" key="1">
    <citation type="submission" date="2018-04" db="EMBL/GenBank/DDBJ databases">
        <title>Active sludge and wastewater microbial communities from Klosterneuburg, Austria.</title>
        <authorList>
            <person name="Wagner M."/>
        </authorList>
    </citation>
    <scope>NUCLEOTIDE SEQUENCE [LARGE SCALE GENOMIC DNA]</scope>
    <source>
        <strain evidence="1 2">Nm 57</strain>
    </source>
</reference>
<name>A0ABX5M7Y6_9PROT</name>